<organism evidence="2 3">
    <name type="scientific">Kluyvera cryocrescens</name>
    <name type="common">Kluyvera citrophila</name>
    <dbReference type="NCBI Taxonomy" id="580"/>
    <lineage>
        <taxon>Bacteria</taxon>
        <taxon>Pseudomonadati</taxon>
        <taxon>Pseudomonadota</taxon>
        <taxon>Gammaproteobacteria</taxon>
        <taxon>Enterobacterales</taxon>
        <taxon>Enterobacteriaceae</taxon>
        <taxon>Kluyvera</taxon>
    </lineage>
</organism>
<protein>
    <submittedName>
        <fullName evidence="2">Uncharacterized protein</fullName>
    </submittedName>
</protein>
<sequence length="109" mass="12423">MVRGRRESGHEAATFHKRRHLMTDFGRHLRIRPRCARVCASSRSIWRSRYSRAPLNDRSSRDDENEANQNGDAHRIAGHFTAQAKIDTVAFGSCTIIDSTRIMPGCRLS</sequence>
<keyword evidence="3" id="KW-1185">Reference proteome</keyword>
<evidence type="ECO:0000313" key="3">
    <source>
        <dbReference type="Proteomes" id="UP000401081"/>
    </source>
</evidence>
<dbReference type="AlphaFoldDB" id="A0A485AQF3"/>
<gene>
    <name evidence="2" type="ORF">NCTC12993_02517</name>
</gene>
<evidence type="ECO:0000256" key="1">
    <source>
        <dbReference type="SAM" id="MobiDB-lite"/>
    </source>
</evidence>
<evidence type="ECO:0000313" key="2">
    <source>
        <dbReference type="EMBL" id="VFS63195.1"/>
    </source>
</evidence>
<feature type="region of interest" description="Disordered" evidence="1">
    <location>
        <begin position="51"/>
        <end position="74"/>
    </location>
</feature>
<accession>A0A485AQF3</accession>
<proteinExistence type="predicted"/>
<dbReference type="Proteomes" id="UP000401081">
    <property type="component" value="Unassembled WGS sequence"/>
</dbReference>
<dbReference type="EMBL" id="CAADJD010000018">
    <property type="protein sequence ID" value="VFS63195.1"/>
    <property type="molecule type" value="Genomic_DNA"/>
</dbReference>
<reference evidence="2 3" key="1">
    <citation type="submission" date="2019-03" db="EMBL/GenBank/DDBJ databases">
        <authorList>
            <consortium name="Pathogen Informatics"/>
        </authorList>
    </citation>
    <scope>NUCLEOTIDE SEQUENCE [LARGE SCALE GENOMIC DNA]</scope>
    <source>
        <strain evidence="2 3">NCTC12993</strain>
    </source>
</reference>
<name>A0A485AQF3_KLUCR</name>